<proteinExistence type="predicted"/>
<reference evidence="2" key="2">
    <citation type="submission" date="2021-05" db="UniProtKB">
        <authorList>
            <consortium name="EnsemblPlants"/>
        </authorList>
    </citation>
    <scope>IDENTIFICATION</scope>
    <source>
        <strain evidence="2">subsp. malaccensis</strain>
    </source>
</reference>
<evidence type="ECO:0000313" key="2">
    <source>
        <dbReference type="EnsemblPlants" id="Ma04_p39600.1"/>
    </source>
</evidence>
<dbReference type="Gramene" id="Ma04_t39600.1">
    <property type="protein sequence ID" value="Ma04_p39600.1"/>
    <property type="gene ID" value="Ma04_g39600"/>
</dbReference>
<dbReference type="Proteomes" id="UP000012960">
    <property type="component" value="Unplaced"/>
</dbReference>
<reference evidence="1" key="1">
    <citation type="submission" date="2021-03" db="EMBL/GenBank/DDBJ databases">
        <authorList>
            <consortium name="Genoscope - CEA"/>
            <person name="William W."/>
        </authorList>
    </citation>
    <scope>NUCLEOTIDE SEQUENCE</scope>
    <source>
        <strain evidence="1">Doubled-haploid Pahang</strain>
    </source>
</reference>
<name>A0A804IYZ7_MUSAM</name>
<protein>
    <submittedName>
        <fullName evidence="1">(wild Malaysian banana) hypothetical protein</fullName>
    </submittedName>
</protein>
<dbReference type="EnsemblPlants" id="Ma04_t39600.1">
    <property type="protein sequence ID" value="Ma04_p39600.1"/>
    <property type="gene ID" value="Ma04_g39600"/>
</dbReference>
<organism evidence="2 3">
    <name type="scientific">Musa acuminata subsp. malaccensis</name>
    <name type="common">Wild banana</name>
    <name type="synonym">Musa malaccensis</name>
    <dbReference type="NCBI Taxonomy" id="214687"/>
    <lineage>
        <taxon>Eukaryota</taxon>
        <taxon>Viridiplantae</taxon>
        <taxon>Streptophyta</taxon>
        <taxon>Embryophyta</taxon>
        <taxon>Tracheophyta</taxon>
        <taxon>Spermatophyta</taxon>
        <taxon>Magnoliopsida</taxon>
        <taxon>Liliopsida</taxon>
        <taxon>Zingiberales</taxon>
        <taxon>Musaceae</taxon>
        <taxon>Musa</taxon>
    </lineage>
</organism>
<dbReference type="InParanoid" id="A0A804IYZ7"/>
<evidence type="ECO:0000313" key="3">
    <source>
        <dbReference type="Proteomes" id="UP000012960"/>
    </source>
</evidence>
<dbReference type="EMBL" id="HG996469">
    <property type="protein sequence ID" value="CAG1844767.1"/>
    <property type="molecule type" value="Genomic_DNA"/>
</dbReference>
<sequence>MKPCRGTLPEQIRAGTLARARLPRERLCLRTGRWEASVSRESHAG</sequence>
<accession>A0A804IYZ7</accession>
<dbReference type="AlphaFoldDB" id="A0A804IYZ7"/>
<gene>
    <name evidence="1" type="ORF">GSMUA_145620.1</name>
</gene>
<keyword evidence="3" id="KW-1185">Reference proteome</keyword>
<evidence type="ECO:0000313" key="1">
    <source>
        <dbReference type="EMBL" id="CAG1844767.1"/>
    </source>
</evidence>